<keyword evidence="4" id="KW-0676">Redox-active center</keyword>
<protein>
    <submittedName>
        <fullName evidence="6">Peroxiredoxin</fullName>
    </submittedName>
</protein>
<dbReference type="InterPro" id="IPR050553">
    <property type="entry name" value="Thioredoxin_ResA/DsbE_sf"/>
</dbReference>
<keyword evidence="2" id="KW-0201">Cytochrome c-type biogenesis</keyword>
<dbReference type="PROSITE" id="PS51352">
    <property type="entry name" value="THIOREDOXIN_2"/>
    <property type="match status" value="1"/>
</dbReference>
<dbReference type="InterPro" id="IPR017937">
    <property type="entry name" value="Thioredoxin_CS"/>
</dbReference>
<dbReference type="Proteomes" id="UP000198356">
    <property type="component" value="Unassembled WGS sequence"/>
</dbReference>
<dbReference type="GO" id="GO:0017004">
    <property type="term" value="P:cytochrome complex assembly"/>
    <property type="evidence" value="ECO:0007669"/>
    <property type="project" value="UniProtKB-KW"/>
</dbReference>
<dbReference type="SUPFAM" id="SSF52833">
    <property type="entry name" value="Thioredoxin-like"/>
    <property type="match status" value="1"/>
</dbReference>
<evidence type="ECO:0000256" key="1">
    <source>
        <dbReference type="ARBA" id="ARBA00004196"/>
    </source>
</evidence>
<dbReference type="GO" id="GO:0016209">
    <property type="term" value="F:antioxidant activity"/>
    <property type="evidence" value="ECO:0007669"/>
    <property type="project" value="InterPro"/>
</dbReference>
<sequence length="178" mass="19163">MLAEQKAEADHIVLQKAAPAGDASTSTDSPVPALRGKAAPAFTLVNLEGKKVSLADYKGKPVLVNFWATWCAPCKLEMPWFEEFRTKYAAQGFEILGVSMDDETVGKDEIGKVAKKAGVTYPILLQDDKIGKQYGGVDYLPMSFYVGKDGVVVEETAGLADKDQVEAHIKRLLAAGGQ</sequence>
<proteinExistence type="predicted"/>
<dbReference type="InterPro" id="IPR036249">
    <property type="entry name" value="Thioredoxin-like_sf"/>
</dbReference>
<dbReference type="PANTHER" id="PTHR42852">
    <property type="entry name" value="THIOL:DISULFIDE INTERCHANGE PROTEIN DSBE"/>
    <property type="match status" value="1"/>
</dbReference>
<keyword evidence="3" id="KW-1015">Disulfide bond</keyword>
<evidence type="ECO:0000256" key="4">
    <source>
        <dbReference type="ARBA" id="ARBA00023284"/>
    </source>
</evidence>
<dbReference type="GO" id="GO:0016491">
    <property type="term" value="F:oxidoreductase activity"/>
    <property type="evidence" value="ECO:0007669"/>
    <property type="project" value="InterPro"/>
</dbReference>
<dbReference type="PROSITE" id="PS00194">
    <property type="entry name" value="THIOREDOXIN_1"/>
    <property type="match status" value="1"/>
</dbReference>
<dbReference type="InterPro" id="IPR000866">
    <property type="entry name" value="AhpC/TSA"/>
</dbReference>
<name>A0A239IKQ8_9BACT</name>
<keyword evidence="7" id="KW-1185">Reference proteome</keyword>
<evidence type="ECO:0000256" key="3">
    <source>
        <dbReference type="ARBA" id="ARBA00023157"/>
    </source>
</evidence>
<evidence type="ECO:0000313" key="7">
    <source>
        <dbReference type="Proteomes" id="UP000198356"/>
    </source>
</evidence>
<feature type="domain" description="Thioredoxin" evidence="5">
    <location>
        <begin position="33"/>
        <end position="174"/>
    </location>
</feature>
<evidence type="ECO:0000313" key="6">
    <source>
        <dbReference type="EMBL" id="SNS92994.1"/>
    </source>
</evidence>
<dbReference type="Gene3D" id="3.40.30.10">
    <property type="entry name" value="Glutaredoxin"/>
    <property type="match status" value="1"/>
</dbReference>
<reference evidence="6 7" key="1">
    <citation type="submission" date="2017-06" db="EMBL/GenBank/DDBJ databases">
        <authorList>
            <person name="Kim H.J."/>
            <person name="Triplett B.A."/>
        </authorList>
    </citation>
    <scope>NUCLEOTIDE SEQUENCE [LARGE SCALE GENOMIC DNA]</scope>
    <source>
        <strain evidence="6 7">DSM 18704</strain>
    </source>
</reference>
<organism evidence="6 7">
    <name type="scientific">Granulicella rosea</name>
    <dbReference type="NCBI Taxonomy" id="474952"/>
    <lineage>
        <taxon>Bacteria</taxon>
        <taxon>Pseudomonadati</taxon>
        <taxon>Acidobacteriota</taxon>
        <taxon>Terriglobia</taxon>
        <taxon>Terriglobales</taxon>
        <taxon>Acidobacteriaceae</taxon>
        <taxon>Granulicella</taxon>
    </lineage>
</organism>
<dbReference type="InterPro" id="IPR013766">
    <property type="entry name" value="Thioredoxin_domain"/>
</dbReference>
<dbReference type="Pfam" id="PF00578">
    <property type="entry name" value="AhpC-TSA"/>
    <property type="match status" value="1"/>
</dbReference>
<evidence type="ECO:0000256" key="2">
    <source>
        <dbReference type="ARBA" id="ARBA00022748"/>
    </source>
</evidence>
<dbReference type="PANTHER" id="PTHR42852:SF6">
    <property type="entry name" value="THIOL:DISULFIDE INTERCHANGE PROTEIN DSBE"/>
    <property type="match status" value="1"/>
</dbReference>
<dbReference type="GO" id="GO:0030313">
    <property type="term" value="C:cell envelope"/>
    <property type="evidence" value="ECO:0007669"/>
    <property type="project" value="UniProtKB-SubCell"/>
</dbReference>
<comment type="subcellular location">
    <subcellularLocation>
        <location evidence="1">Cell envelope</location>
    </subcellularLocation>
</comment>
<dbReference type="EMBL" id="FZOU01000003">
    <property type="protein sequence ID" value="SNS92994.1"/>
    <property type="molecule type" value="Genomic_DNA"/>
</dbReference>
<accession>A0A239IKQ8</accession>
<evidence type="ECO:0000259" key="5">
    <source>
        <dbReference type="PROSITE" id="PS51352"/>
    </source>
</evidence>
<gene>
    <name evidence="6" type="ORF">SAMN05421770_103114</name>
</gene>
<dbReference type="CDD" id="cd02966">
    <property type="entry name" value="TlpA_like_family"/>
    <property type="match status" value="1"/>
</dbReference>
<dbReference type="AlphaFoldDB" id="A0A239IKQ8"/>